<feature type="transmembrane region" description="Helical" evidence="2">
    <location>
        <begin position="148"/>
        <end position="165"/>
    </location>
</feature>
<dbReference type="SMART" id="SM00357">
    <property type="entry name" value="CSP"/>
    <property type="match status" value="1"/>
</dbReference>
<evidence type="ECO:0000313" key="5">
    <source>
        <dbReference type="Proteomes" id="UP000182101"/>
    </source>
</evidence>
<dbReference type="PANTHER" id="PTHR12962:SF1">
    <property type="entry name" value="COLD SHOCK DOMAIN-CONTAINING PROTEIN CG9705"/>
    <property type="match status" value="1"/>
</dbReference>
<keyword evidence="1" id="KW-0597">Phosphoprotein</keyword>
<dbReference type="Proteomes" id="UP000182101">
    <property type="component" value="Chromosome"/>
</dbReference>
<feature type="transmembrane region" description="Helical" evidence="2">
    <location>
        <begin position="88"/>
        <end position="104"/>
    </location>
</feature>
<dbReference type="InterPro" id="IPR012340">
    <property type="entry name" value="NA-bd_OB-fold"/>
</dbReference>
<protein>
    <submittedName>
        <fullName evidence="4">DNA-binding protein</fullName>
    </submittedName>
</protein>
<gene>
    <name evidence="4" type="ORF">BM524_16370</name>
</gene>
<evidence type="ECO:0000256" key="1">
    <source>
        <dbReference type="ARBA" id="ARBA00022553"/>
    </source>
</evidence>
<feature type="domain" description="CSD" evidence="3">
    <location>
        <begin position="2"/>
        <end position="67"/>
    </location>
</feature>
<dbReference type="AlphaFoldDB" id="A0AAC9NTD1"/>
<evidence type="ECO:0000313" key="4">
    <source>
        <dbReference type="EMBL" id="APD91247.1"/>
    </source>
</evidence>
<dbReference type="GeneID" id="56343898"/>
<keyword evidence="4" id="KW-0238">DNA-binding</keyword>
<keyword evidence="2" id="KW-0472">Membrane</keyword>
<feature type="transmembrane region" description="Helical" evidence="2">
    <location>
        <begin position="110"/>
        <end position="127"/>
    </location>
</feature>
<sequence length="206" mass="23373">MKYQGRIQQWDDAKGFGFVEPNGGGMRAFAHIKAFKKRSRRPINGDIIVYEVEQDKKGTLRAHDICLLKDYKAKRSHANKQTSQTKRNAILLSIFFGVLALFTLSGRVSFMITILYGAISLLTILLYGIDKSAAKKDKWRISEAKLHLLSLLGGWPGALLAQQMFKHKRSKSSFMRVYWVTVMVNLILLGLVGFEVINTQAFMMDI</sequence>
<dbReference type="InterPro" id="IPR002059">
    <property type="entry name" value="CSP_DNA-bd"/>
</dbReference>
<dbReference type="InterPro" id="IPR011129">
    <property type="entry name" value="CSD"/>
</dbReference>
<dbReference type="GO" id="GO:0003730">
    <property type="term" value="F:mRNA 3'-UTR binding"/>
    <property type="evidence" value="ECO:0007669"/>
    <property type="project" value="TreeGrafter"/>
</dbReference>
<dbReference type="GO" id="GO:0005829">
    <property type="term" value="C:cytosol"/>
    <property type="evidence" value="ECO:0007669"/>
    <property type="project" value="UniProtKB-ARBA"/>
</dbReference>
<reference evidence="4 5" key="1">
    <citation type="submission" date="2016-11" db="EMBL/GenBank/DDBJ databases">
        <title>Networking in microbes: conjugative elements and plasmids in the genus Alteromonas.</title>
        <authorList>
            <person name="Lopez-Perez M."/>
            <person name="Ramon-Marco N."/>
            <person name="Rodriguez-Valera F."/>
        </authorList>
    </citation>
    <scope>NUCLEOTIDE SEQUENCE [LARGE SCALE GENOMIC DNA]</scope>
    <source>
        <strain evidence="4 5">CP48</strain>
    </source>
</reference>
<dbReference type="InterPro" id="IPR052069">
    <property type="entry name" value="Ca-reg_mRNA-binding_domain"/>
</dbReference>
<dbReference type="GO" id="GO:0043488">
    <property type="term" value="P:regulation of mRNA stability"/>
    <property type="evidence" value="ECO:0007669"/>
    <property type="project" value="TreeGrafter"/>
</dbReference>
<keyword evidence="2" id="KW-0812">Transmembrane</keyword>
<evidence type="ECO:0000259" key="3">
    <source>
        <dbReference type="PROSITE" id="PS51857"/>
    </source>
</evidence>
<name>A0AAC9NTD1_9ALTE</name>
<keyword evidence="2" id="KW-1133">Transmembrane helix</keyword>
<dbReference type="Pfam" id="PF00313">
    <property type="entry name" value="CSD"/>
    <property type="match status" value="1"/>
</dbReference>
<dbReference type="SUPFAM" id="SSF50249">
    <property type="entry name" value="Nucleic acid-binding proteins"/>
    <property type="match status" value="1"/>
</dbReference>
<organism evidence="4 5">
    <name type="scientific">Alteromonas mediterranea</name>
    <dbReference type="NCBI Taxonomy" id="314275"/>
    <lineage>
        <taxon>Bacteria</taxon>
        <taxon>Pseudomonadati</taxon>
        <taxon>Pseudomonadota</taxon>
        <taxon>Gammaproteobacteria</taxon>
        <taxon>Alteromonadales</taxon>
        <taxon>Alteromonadaceae</taxon>
        <taxon>Alteromonas/Salinimonas group</taxon>
        <taxon>Alteromonas</taxon>
    </lineage>
</organism>
<dbReference type="RefSeq" id="WP_071960090.1">
    <property type="nucleotide sequence ID" value="NZ_CP018024.1"/>
</dbReference>
<dbReference type="Pfam" id="PF06961">
    <property type="entry name" value="DUF1294"/>
    <property type="match status" value="1"/>
</dbReference>
<evidence type="ECO:0000256" key="2">
    <source>
        <dbReference type="SAM" id="Phobius"/>
    </source>
</evidence>
<feature type="transmembrane region" description="Helical" evidence="2">
    <location>
        <begin position="177"/>
        <end position="197"/>
    </location>
</feature>
<dbReference type="Gene3D" id="2.40.50.140">
    <property type="entry name" value="Nucleic acid-binding proteins"/>
    <property type="match status" value="1"/>
</dbReference>
<dbReference type="PROSITE" id="PS51857">
    <property type="entry name" value="CSD_2"/>
    <property type="match status" value="1"/>
</dbReference>
<dbReference type="InterPro" id="IPR010718">
    <property type="entry name" value="DUF1294"/>
</dbReference>
<dbReference type="GO" id="GO:0003677">
    <property type="term" value="F:DNA binding"/>
    <property type="evidence" value="ECO:0007669"/>
    <property type="project" value="UniProtKB-KW"/>
</dbReference>
<proteinExistence type="predicted"/>
<accession>A0AAC9NTD1</accession>
<dbReference type="EMBL" id="CP018024">
    <property type="protein sequence ID" value="APD91247.1"/>
    <property type="molecule type" value="Genomic_DNA"/>
</dbReference>
<dbReference type="PANTHER" id="PTHR12962">
    <property type="entry name" value="CALCIUM-REGULATED HEAT STABLE PROTEIN CRHSP-24-RELATED"/>
    <property type="match status" value="1"/>
</dbReference>